<accession>A0ABX8I1Y3</accession>
<proteinExistence type="predicted"/>
<keyword evidence="8" id="KW-1185">Reference proteome</keyword>
<comment type="subcellular location">
    <subcellularLocation>
        <location evidence="1">Membrane</location>
        <topology evidence="1">Multi-pass membrane protein</topology>
    </subcellularLocation>
</comment>
<dbReference type="Proteomes" id="UP000825434">
    <property type="component" value="Chromosome 1"/>
</dbReference>
<dbReference type="Gene3D" id="1.10.1520.10">
    <property type="entry name" value="Ribonuclease III domain"/>
    <property type="match status" value="1"/>
</dbReference>
<reference evidence="7 8" key="1">
    <citation type="submission" date="2021-06" db="EMBL/GenBank/DDBJ databases">
        <title>Candida outbreak in Lebanon.</title>
        <authorList>
            <person name="Finianos M."/>
        </authorList>
    </citation>
    <scope>NUCLEOTIDE SEQUENCE [LARGE SCALE GENOMIC DNA]</scope>
    <source>
        <strain evidence="7">CA3LBN</strain>
    </source>
</reference>
<feature type="transmembrane region" description="Helical" evidence="5">
    <location>
        <begin position="7"/>
        <end position="25"/>
    </location>
</feature>
<protein>
    <recommendedName>
        <fullName evidence="6">RNase III domain-containing protein</fullName>
    </recommendedName>
</protein>
<feature type="domain" description="RNase III" evidence="6">
    <location>
        <begin position="475"/>
        <end position="649"/>
    </location>
</feature>
<organism evidence="7 8">
    <name type="scientific">Candidozyma haemuli</name>
    <dbReference type="NCBI Taxonomy" id="45357"/>
    <lineage>
        <taxon>Eukaryota</taxon>
        <taxon>Fungi</taxon>
        <taxon>Dikarya</taxon>
        <taxon>Ascomycota</taxon>
        <taxon>Saccharomycotina</taxon>
        <taxon>Pichiomycetes</taxon>
        <taxon>Metschnikowiaceae</taxon>
        <taxon>Candidozyma</taxon>
    </lineage>
</organism>
<evidence type="ECO:0000256" key="2">
    <source>
        <dbReference type="ARBA" id="ARBA00022692"/>
    </source>
</evidence>
<evidence type="ECO:0000256" key="4">
    <source>
        <dbReference type="ARBA" id="ARBA00023136"/>
    </source>
</evidence>
<evidence type="ECO:0000313" key="7">
    <source>
        <dbReference type="EMBL" id="QWU85850.1"/>
    </source>
</evidence>
<dbReference type="SUPFAM" id="SSF54768">
    <property type="entry name" value="dsRNA-binding domain-like"/>
    <property type="match status" value="1"/>
</dbReference>
<dbReference type="SMART" id="SM00535">
    <property type="entry name" value="RIBOc"/>
    <property type="match status" value="1"/>
</dbReference>
<evidence type="ECO:0000256" key="5">
    <source>
        <dbReference type="SAM" id="Phobius"/>
    </source>
</evidence>
<feature type="transmembrane region" description="Helical" evidence="5">
    <location>
        <begin position="278"/>
        <end position="296"/>
    </location>
</feature>
<evidence type="ECO:0000259" key="6">
    <source>
        <dbReference type="SMART" id="SM00535"/>
    </source>
</evidence>
<dbReference type="Pfam" id="PF03124">
    <property type="entry name" value="EXS"/>
    <property type="match status" value="1"/>
</dbReference>
<feature type="transmembrane region" description="Helical" evidence="5">
    <location>
        <begin position="119"/>
        <end position="141"/>
    </location>
</feature>
<keyword evidence="4 5" id="KW-0472">Membrane</keyword>
<dbReference type="SUPFAM" id="SSF69065">
    <property type="entry name" value="RNase III domain-like"/>
    <property type="match status" value="1"/>
</dbReference>
<dbReference type="InterPro" id="IPR036389">
    <property type="entry name" value="RNase_III_sf"/>
</dbReference>
<gene>
    <name evidence="7" type="ORF">CA3LBN_000068</name>
</gene>
<dbReference type="InterPro" id="IPR004342">
    <property type="entry name" value="EXS_C"/>
</dbReference>
<name>A0ABX8I1Y3_9ASCO</name>
<dbReference type="InterPro" id="IPR044443">
    <property type="entry name" value="Ribosomal_mL44_DSRM_fung"/>
</dbReference>
<dbReference type="PANTHER" id="PTHR10783:SF46">
    <property type="entry name" value="PROTEIN ERD1 HOMOLOG 2"/>
    <property type="match status" value="1"/>
</dbReference>
<evidence type="ECO:0000256" key="1">
    <source>
        <dbReference type="ARBA" id="ARBA00004141"/>
    </source>
</evidence>
<sequence length="757" mass="86167">MFDEIKFNHIVPLPFRILLLVQLGIHLWYAIVWYCFKIHGINVLALLSLSYSPHKYHQRSFIDESQYGEYATVAPADISENQHLLNGINRNIKVTSLPNFSGLAVYWMAALFVDDDSTTLFFFRAIVPTILLIHTIYRFFLQRGTIGTVRMSTTIRRILFGDINSSTMRTNDILISDSLISYAKVINDCGMFVWKTYIPTESNYNTEVETFMLAMPALIRMKQCWFEYSSTKQKSHLFNFIKYSIGLGPVIINLLIKLRMERLTEDSDVSAQLNILNRWWYVLSTLSASYSFFWDVKMDWGFSAFDILLNQNGSSWVILREPNKLVYNNTAAYLLIIALDFVLRFIWFLKLFVIKETEVRLGLKNKVGNFLFGLDFLSLGFALLEFLEITRRWLWCFLKLESDLVKLQYGDASNALPLAQKVGDSMDTSYNSVTDYGSYKANIFTHRLPESTAQQSPPLVALHHRLRLPESYSLSTLSQALNCENSTGLANNYGLSILGRNLLAYYVSESLLMNYPRLPLPVHNEATNAYMGPYSLAEIGRSWGIESDVKTKLEKHISNEPEFIKYGKLRFLTEEEKDMPQEEGIQELSSNGLGMFDEKTQTFLTKEEEAYVSAVAAIIGGMYTHAGEEAAKKFIQAHILSRKIPLSEMFQFSRPTRELTRVCDKLALEDPLEIRLISETGRLSTHAMFVAGAFSGGHKLGEGVGGSLNEAKTRAVVNALLAYYMYSPVNEQGEEIKRPSEDNYKFEGIVGSGDVAI</sequence>
<feature type="transmembrane region" description="Helical" evidence="5">
    <location>
        <begin position="369"/>
        <end position="387"/>
    </location>
</feature>
<keyword evidence="3 5" id="KW-1133">Transmembrane helix</keyword>
<dbReference type="PANTHER" id="PTHR10783">
    <property type="entry name" value="XENOTROPIC AND POLYTROPIC RETROVIRUS RECEPTOR 1-RELATED"/>
    <property type="match status" value="1"/>
</dbReference>
<evidence type="ECO:0000256" key="3">
    <source>
        <dbReference type="ARBA" id="ARBA00022989"/>
    </source>
</evidence>
<feature type="transmembrane region" description="Helical" evidence="5">
    <location>
        <begin position="94"/>
        <end position="113"/>
    </location>
</feature>
<keyword evidence="2 5" id="KW-0812">Transmembrane</keyword>
<dbReference type="InterPro" id="IPR000999">
    <property type="entry name" value="RNase_III_dom"/>
</dbReference>
<feature type="transmembrane region" description="Helical" evidence="5">
    <location>
        <begin position="330"/>
        <end position="349"/>
    </location>
</feature>
<evidence type="ECO:0000313" key="8">
    <source>
        <dbReference type="Proteomes" id="UP000825434"/>
    </source>
</evidence>
<dbReference type="CDD" id="cd19873">
    <property type="entry name" value="DSRM_MRPL3_like"/>
    <property type="match status" value="1"/>
</dbReference>
<dbReference type="Gene3D" id="3.30.160.20">
    <property type="match status" value="1"/>
</dbReference>
<dbReference type="EMBL" id="CP076661">
    <property type="protein sequence ID" value="QWU85850.1"/>
    <property type="molecule type" value="Genomic_DNA"/>
</dbReference>